<dbReference type="SMART" id="SM00249">
    <property type="entry name" value="PHD"/>
    <property type="match status" value="3"/>
</dbReference>
<dbReference type="GO" id="GO:0032259">
    <property type="term" value="P:methylation"/>
    <property type="evidence" value="ECO:0007669"/>
    <property type="project" value="UniProtKB-KW"/>
</dbReference>
<dbReference type="GO" id="GO:0008270">
    <property type="term" value="F:zinc ion binding"/>
    <property type="evidence" value="ECO:0007669"/>
    <property type="project" value="UniProtKB-KW"/>
</dbReference>
<reference evidence="17 18" key="1">
    <citation type="submission" date="2012-05" db="EMBL/GenBank/DDBJ databases">
        <title>Recombination and specialization in a pathogen metapopulation.</title>
        <authorList>
            <person name="Gardiner A."/>
            <person name="Kemen E."/>
            <person name="Schultz-Larsen T."/>
            <person name="MacLean D."/>
            <person name="Van Oosterhout C."/>
            <person name="Jones J.D.G."/>
        </authorList>
    </citation>
    <scope>NUCLEOTIDE SEQUENCE [LARGE SCALE GENOMIC DNA]</scope>
    <source>
        <strain evidence="17 18">Ac Nc2</strain>
    </source>
</reference>
<sequence>MNATDNQTARDANIIKAEQVVRSDCIDGRDVSTSYILCIDTVDRVQLVDGNEALQNELQIDQRRSTQCINGTINASKDAVIIRKIHKSNQSRKFKCALRMSNIGQLLEMLQKGECLNEFDDKIRKWLTAKVWSVRREELCIRSVYLSSEYLQMIKKHCFYRRCSKGTSRAAKIWKIHKLTRKEEISKLIENVKMGSKGSNVKLLENERNDPTTCGKMLTRASRKAKSDSTLSSLIPHNGGCLSQEKTHPTKEKYLRNTFDEELCGICGELEDEEGSDLVLWCKTGCYTAYHYSCLGLTDEVDDADWKCEQCENREQICFACGRNGSIDERSGVLKCSGIKCHKFYHQSCVAECSRTRMCGLKRKRDSQTKGGLNASSVESDNDEDVTFRFRCPRHICAVCEDTKSSELMFCIKCPEAYHTSCVPPSARYNTVGLLCYRHRHDNLPKIPSDWYTDHRMAVVTVDYTVKFPVLFLPSIEPVASNLQDPHHFRIPMEYLVRVHTHPPPYRRLTRNSYTFKQPRPSSEDVPTCVCTDRCGDGCINRLSLMECFGPAPTDAPARHNRTFNCHVGENCGNRALYQRIYPRTELFHSFEKGFALRAKEPVQAGQLVIEYVGEVINEQEKDRRLEEHARKHPHDRNMYIMELRKQEYIDARFKGSISRFINHSCDPNCHLVKWCVRGLDRIAITALRDIEPEEELSYDYQFHTSQALQWKCFCNSSRCRGTMAPENTRKGKSKQKRLLIATKLSNKTPQKRSKRTLVFKKTFAMQVIVGDPASVSETTIRSGPEEIELTIARQCRLFLPRNATRGAKFLLRKLLKDQESERASNTDR</sequence>
<evidence type="ECO:0000259" key="15">
    <source>
        <dbReference type="PROSITE" id="PS50868"/>
    </source>
</evidence>
<evidence type="ECO:0000256" key="1">
    <source>
        <dbReference type="ARBA" id="ARBA00004123"/>
    </source>
</evidence>
<feature type="domain" description="SET" evidence="14">
    <location>
        <begin position="583"/>
        <end position="702"/>
    </location>
</feature>
<keyword evidence="7" id="KW-0479">Metal-binding</keyword>
<dbReference type="PROSITE" id="PS50280">
    <property type="entry name" value="SET"/>
    <property type="match status" value="1"/>
</dbReference>
<evidence type="ECO:0000259" key="14">
    <source>
        <dbReference type="PROSITE" id="PS50280"/>
    </source>
</evidence>
<feature type="domain" description="PHD-type" evidence="13">
    <location>
        <begin position="261"/>
        <end position="314"/>
    </location>
</feature>
<keyword evidence="4" id="KW-0489">Methyltransferase</keyword>
<dbReference type="STRING" id="65357.A0A024GCK5"/>
<evidence type="ECO:0000256" key="2">
    <source>
        <dbReference type="ARBA" id="ARBA00004286"/>
    </source>
</evidence>
<dbReference type="CDD" id="cd15566">
    <property type="entry name" value="PHD3_NSD"/>
    <property type="match status" value="1"/>
</dbReference>
<evidence type="ECO:0000256" key="3">
    <source>
        <dbReference type="ARBA" id="ARBA00022454"/>
    </source>
</evidence>
<dbReference type="InterPro" id="IPR019787">
    <property type="entry name" value="Znf_PHD-finger"/>
</dbReference>
<evidence type="ECO:0000256" key="6">
    <source>
        <dbReference type="ARBA" id="ARBA00022691"/>
    </source>
</evidence>
<dbReference type="InParanoid" id="A0A024GCK5"/>
<evidence type="ECO:0000256" key="11">
    <source>
        <dbReference type="ARBA" id="ARBA00023242"/>
    </source>
</evidence>
<dbReference type="InterPro" id="IPR055198">
    <property type="entry name" value="NSD_PHD"/>
</dbReference>
<keyword evidence="9" id="KW-0862">Zinc</keyword>
<evidence type="ECO:0000256" key="7">
    <source>
        <dbReference type="ARBA" id="ARBA00022723"/>
    </source>
</evidence>
<dbReference type="Pfam" id="PF00856">
    <property type="entry name" value="SET"/>
    <property type="match status" value="1"/>
</dbReference>
<dbReference type="CDD" id="cd15565">
    <property type="entry name" value="PHD2_NSD"/>
    <property type="match status" value="1"/>
</dbReference>
<dbReference type="Proteomes" id="UP000053237">
    <property type="component" value="Unassembled WGS sequence"/>
</dbReference>
<evidence type="ECO:0000313" key="18">
    <source>
        <dbReference type="Proteomes" id="UP000053237"/>
    </source>
</evidence>
<evidence type="ECO:0000259" key="13">
    <source>
        <dbReference type="PROSITE" id="PS50016"/>
    </source>
</evidence>
<dbReference type="PROSITE" id="PS01359">
    <property type="entry name" value="ZF_PHD_1"/>
    <property type="match status" value="1"/>
</dbReference>
<comment type="caution">
    <text evidence="17">The sequence shown here is derived from an EMBL/GenBank/DDBJ whole genome shotgun (WGS) entry which is preliminary data.</text>
</comment>
<evidence type="ECO:0008006" key="19">
    <source>
        <dbReference type="Google" id="ProtNLM"/>
    </source>
</evidence>
<organism evidence="17 18">
    <name type="scientific">Albugo candida</name>
    <dbReference type="NCBI Taxonomy" id="65357"/>
    <lineage>
        <taxon>Eukaryota</taxon>
        <taxon>Sar</taxon>
        <taxon>Stramenopiles</taxon>
        <taxon>Oomycota</taxon>
        <taxon>Peronosporomycetes</taxon>
        <taxon>Albuginales</taxon>
        <taxon>Albuginaceae</taxon>
        <taxon>Albugo</taxon>
    </lineage>
</organism>
<evidence type="ECO:0000256" key="4">
    <source>
        <dbReference type="ARBA" id="ARBA00022603"/>
    </source>
</evidence>
<gene>
    <name evidence="17" type="ORF">BN9_054030</name>
</gene>
<dbReference type="GO" id="GO:0005694">
    <property type="term" value="C:chromosome"/>
    <property type="evidence" value="ECO:0007669"/>
    <property type="project" value="UniProtKB-SubCell"/>
</dbReference>
<evidence type="ECO:0000256" key="8">
    <source>
        <dbReference type="ARBA" id="ARBA00022771"/>
    </source>
</evidence>
<dbReference type="InterPro" id="IPR006560">
    <property type="entry name" value="AWS_dom"/>
</dbReference>
<dbReference type="PROSITE" id="PS50016">
    <property type="entry name" value="ZF_PHD_2"/>
    <property type="match status" value="1"/>
</dbReference>
<evidence type="ECO:0000256" key="10">
    <source>
        <dbReference type="ARBA" id="ARBA00022853"/>
    </source>
</evidence>
<dbReference type="InterPro" id="IPR003616">
    <property type="entry name" value="Post-SET_dom"/>
</dbReference>
<dbReference type="InterPro" id="IPR001214">
    <property type="entry name" value="SET_dom"/>
</dbReference>
<dbReference type="InterPro" id="IPR001965">
    <property type="entry name" value="Znf_PHD"/>
</dbReference>
<dbReference type="InterPro" id="IPR046341">
    <property type="entry name" value="SET_dom_sf"/>
</dbReference>
<dbReference type="Gene3D" id="2.170.270.10">
    <property type="entry name" value="SET domain"/>
    <property type="match status" value="1"/>
</dbReference>
<proteinExistence type="predicted"/>
<accession>A0A024GCK5</accession>
<keyword evidence="5" id="KW-0808">Transferase</keyword>
<dbReference type="GO" id="GO:0005634">
    <property type="term" value="C:nucleus"/>
    <property type="evidence" value="ECO:0007669"/>
    <property type="project" value="UniProtKB-SubCell"/>
</dbReference>
<dbReference type="AlphaFoldDB" id="A0A024GCK5"/>
<dbReference type="PROSITE" id="PS51215">
    <property type="entry name" value="AWS"/>
    <property type="match status" value="1"/>
</dbReference>
<keyword evidence="18" id="KW-1185">Reference proteome</keyword>
<evidence type="ECO:0000259" key="16">
    <source>
        <dbReference type="PROSITE" id="PS51215"/>
    </source>
</evidence>
<evidence type="ECO:0000256" key="12">
    <source>
        <dbReference type="PROSITE-ProRule" id="PRU00146"/>
    </source>
</evidence>
<dbReference type="InterPro" id="IPR050777">
    <property type="entry name" value="SET2_Histone-Lys_MeTrsfase"/>
</dbReference>
<name>A0A024GCK5_9STRA</name>
<dbReference type="OrthoDB" id="422362at2759"/>
<keyword evidence="10" id="KW-0156">Chromatin regulator</keyword>
<keyword evidence="6" id="KW-0949">S-adenosyl-L-methionine</keyword>
<evidence type="ECO:0000313" key="17">
    <source>
        <dbReference type="EMBL" id="CCI44594.1"/>
    </source>
</evidence>
<dbReference type="Gene3D" id="3.30.40.10">
    <property type="entry name" value="Zinc/RING finger domain, C3HC4 (zinc finger)"/>
    <property type="match status" value="2"/>
</dbReference>
<evidence type="ECO:0000256" key="9">
    <source>
        <dbReference type="ARBA" id="ARBA00022833"/>
    </source>
</evidence>
<dbReference type="EMBL" id="CAIX01000074">
    <property type="protein sequence ID" value="CCI44594.1"/>
    <property type="molecule type" value="Genomic_DNA"/>
</dbReference>
<dbReference type="PANTHER" id="PTHR22884">
    <property type="entry name" value="SET DOMAIN PROTEINS"/>
    <property type="match status" value="1"/>
</dbReference>
<feature type="domain" description="AWS" evidence="16">
    <location>
        <begin position="524"/>
        <end position="581"/>
    </location>
</feature>
<protein>
    <recommendedName>
        <fullName evidence="19">Histone-lysine N-methyltransferase</fullName>
    </recommendedName>
</protein>
<dbReference type="GO" id="GO:0042054">
    <property type="term" value="F:histone methyltransferase activity"/>
    <property type="evidence" value="ECO:0007669"/>
    <property type="project" value="InterPro"/>
</dbReference>
<dbReference type="Pfam" id="PF22908">
    <property type="entry name" value="PHD_NSD"/>
    <property type="match status" value="1"/>
</dbReference>
<dbReference type="SUPFAM" id="SSF57903">
    <property type="entry name" value="FYVE/PHD zinc finger"/>
    <property type="match status" value="2"/>
</dbReference>
<comment type="subcellular location">
    <subcellularLocation>
        <location evidence="2">Chromosome</location>
    </subcellularLocation>
    <subcellularLocation>
        <location evidence="1">Nucleus</location>
    </subcellularLocation>
</comment>
<dbReference type="SMART" id="SM00317">
    <property type="entry name" value="SET"/>
    <property type="match status" value="1"/>
</dbReference>
<keyword evidence="8 12" id="KW-0863">Zinc-finger</keyword>
<keyword evidence="11" id="KW-0539">Nucleus</keyword>
<dbReference type="Pfam" id="PF00628">
    <property type="entry name" value="PHD"/>
    <property type="match status" value="1"/>
</dbReference>
<dbReference type="InterPro" id="IPR013083">
    <property type="entry name" value="Znf_RING/FYVE/PHD"/>
</dbReference>
<evidence type="ECO:0000256" key="5">
    <source>
        <dbReference type="ARBA" id="ARBA00022679"/>
    </source>
</evidence>
<dbReference type="InterPro" id="IPR019786">
    <property type="entry name" value="Zinc_finger_PHD-type_CS"/>
</dbReference>
<feature type="domain" description="Post-SET" evidence="15">
    <location>
        <begin position="709"/>
        <end position="725"/>
    </location>
</feature>
<keyword evidence="3" id="KW-0158">Chromosome</keyword>
<dbReference type="PROSITE" id="PS50868">
    <property type="entry name" value="POST_SET"/>
    <property type="match status" value="1"/>
</dbReference>
<dbReference type="InterPro" id="IPR011011">
    <property type="entry name" value="Znf_FYVE_PHD"/>
</dbReference>
<dbReference type="SUPFAM" id="SSF82199">
    <property type="entry name" value="SET domain"/>
    <property type="match status" value="1"/>
</dbReference>